<keyword evidence="3" id="KW-1185">Reference proteome</keyword>
<evidence type="ECO:0000313" key="2">
    <source>
        <dbReference type="EMBL" id="CUS33401.1"/>
    </source>
</evidence>
<feature type="region of interest" description="Disordered" evidence="1">
    <location>
        <begin position="174"/>
        <end position="224"/>
    </location>
</feature>
<organism evidence="2 3">
    <name type="scientific">Candidatus Nitrospira nitrosa</name>
    <dbReference type="NCBI Taxonomy" id="1742972"/>
    <lineage>
        <taxon>Bacteria</taxon>
        <taxon>Pseudomonadati</taxon>
        <taxon>Nitrospirota</taxon>
        <taxon>Nitrospiria</taxon>
        <taxon>Nitrospirales</taxon>
        <taxon>Nitrospiraceae</taxon>
        <taxon>Nitrospira</taxon>
    </lineage>
</organism>
<dbReference type="OrthoDB" id="9793229at2"/>
<dbReference type="STRING" id="1742972.COMA1_11136"/>
<sequence length="224" mass="24533">MPPRFNKEPINLIHRIPSQKQIDEARPVPPAYGQVLLQAGALCLSKVRNFITNVVQYVGDTSARVRKKPLALPDWTKERSDQVERFGSNHSVRRVSAVEEHAQVTATPLAPNVTILQTPTPVQSGEVADLRACLVGQQDEIARLTSHIQELTSLVSAQQQVLVHLGKELETGEFSTTSNGTAAATVKRNRVGRKKPAVGEAQTHPQGNERPFPHQEAEGPSLNL</sequence>
<proteinExistence type="predicted"/>
<evidence type="ECO:0000256" key="1">
    <source>
        <dbReference type="SAM" id="MobiDB-lite"/>
    </source>
</evidence>
<dbReference type="RefSeq" id="WP_090744882.1">
    <property type="nucleotide sequence ID" value="NZ_CZQA01000001.1"/>
</dbReference>
<dbReference type="Proteomes" id="UP000199032">
    <property type="component" value="Unassembled WGS sequence"/>
</dbReference>
<accession>A0A0S4L9F1</accession>
<feature type="compositionally biased region" description="Basic residues" evidence="1">
    <location>
        <begin position="187"/>
        <end position="196"/>
    </location>
</feature>
<gene>
    <name evidence="2" type="ORF">COMA1_11136</name>
</gene>
<reference evidence="2 3" key="1">
    <citation type="submission" date="2015-10" db="EMBL/GenBank/DDBJ databases">
        <authorList>
            <person name="Gilbert D.G."/>
        </authorList>
    </citation>
    <scope>NUCLEOTIDE SEQUENCE [LARGE SCALE GENOMIC DNA]</scope>
    <source>
        <strain evidence="2">COMA1</strain>
    </source>
</reference>
<dbReference type="AlphaFoldDB" id="A0A0S4L9F1"/>
<name>A0A0S4L9F1_9BACT</name>
<protein>
    <submittedName>
        <fullName evidence="2">Uncharacterized protein</fullName>
    </submittedName>
</protein>
<dbReference type="EMBL" id="CZQA01000001">
    <property type="protein sequence ID" value="CUS33401.1"/>
    <property type="molecule type" value="Genomic_DNA"/>
</dbReference>
<evidence type="ECO:0000313" key="3">
    <source>
        <dbReference type="Proteomes" id="UP000199032"/>
    </source>
</evidence>